<dbReference type="PANTHER" id="PTHR35525:SF3">
    <property type="entry name" value="BLL6575 PROTEIN"/>
    <property type="match status" value="1"/>
</dbReference>
<gene>
    <name evidence="3" type="ORF">V1633_30920</name>
</gene>
<dbReference type="EMBL" id="JAZGQK010000032">
    <property type="protein sequence ID" value="MEE6262900.1"/>
    <property type="molecule type" value="Genomic_DNA"/>
</dbReference>
<sequence length="231" mass="25412">MARDFAAGPWPDNADDADAAPMPLRRIEEFINTRRRDGDDIGTPQQLADWLSARELIPSGATVSAAQRDRAESVREGLRALIAENNAEPVSSPRPDGLNPAARAELAELTRDLALVLDVTAHPPRLVPRTRTPADAALATLLAVVADAVAAGTWTRLKACREPSCRWAFYDHSRNRRRTWCSMDLCGNRAKARASHHRKTTIQRANDTTPAIERGDDPSLQRGAGTPRMRR</sequence>
<dbReference type="PANTHER" id="PTHR35525">
    <property type="entry name" value="BLL6575 PROTEIN"/>
    <property type="match status" value="1"/>
</dbReference>
<feature type="region of interest" description="Disordered" evidence="1">
    <location>
        <begin position="192"/>
        <end position="231"/>
    </location>
</feature>
<organism evidence="3 4">
    <name type="scientific">Plantactinospora sonchi</name>
    <dbReference type="NCBI Taxonomy" id="1544735"/>
    <lineage>
        <taxon>Bacteria</taxon>
        <taxon>Bacillati</taxon>
        <taxon>Actinomycetota</taxon>
        <taxon>Actinomycetes</taxon>
        <taxon>Micromonosporales</taxon>
        <taxon>Micromonosporaceae</taxon>
        <taxon>Plantactinospora</taxon>
    </lineage>
</organism>
<dbReference type="Pfam" id="PF11706">
    <property type="entry name" value="zf-CGNR"/>
    <property type="match status" value="1"/>
</dbReference>
<feature type="compositionally biased region" description="Low complexity" evidence="1">
    <location>
        <begin position="1"/>
        <end position="12"/>
    </location>
</feature>
<proteinExistence type="predicted"/>
<comment type="caution">
    <text evidence="3">The sequence shown here is derived from an EMBL/GenBank/DDBJ whole genome shotgun (WGS) entry which is preliminary data.</text>
</comment>
<dbReference type="RefSeq" id="WP_331217838.1">
    <property type="nucleotide sequence ID" value="NZ_JAZGQK010000032.1"/>
</dbReference>
<dbReference type="Pfam" id="PF07336">
    <property type="entry name" value="ABATE"/>
    <property type="match status" value="1"/>
</dbReference>
<name>A0ABU7S293_9ACTN</name>
<evidence type="ECO:0000313" key="4">
    <source>
        <dbReference type="Proteomes" id="UP001332243"/>
    </source>
</evidence>
<accession>A0ABU7S293</accession>
<dbReference type="SUPFAM" id="SSF160904">
    <property type="entry name" value="Jann2411-like"/>
    <property type="match status" value="1"/>
</dbReference>
<dbReference type="InterPro" id="IPR010852">
    <property type="entry name" value="ABATE"/>
</dbReference>
<dbReference type="InterPro" id="IPR023286">
    <property type="entry name" value="ABATE_dom_sf"/>
</dbReference>
<feature type="domain" description="Zinc finger CGNR" evidence="2">
    <location>
        <begin position="156"/>
        <end position="199"/>
    </location>
</feature>
<protein>
    <submittedName>
        <fullName evidence="3">CGNR zinc finger domain-containing protein</fullName>
    </submittedName>
</protein>
<dbReference type="Proteomes" id="UP001332243">
    <property type="component" value="Unassembled WGS sequence"/>
</dbReference>
<keyword evidence="4" id="KW-1185">Reference proteome</keyword>
<evidence type="ECO:0000259" key="2">
    <source>
        <dbReference type="Pfam" id="PF11706"/>
    </source>
</evidence>
<reference evidence="3 4" key="1">
    <citation type="submission" date="2024-01" db="EMBL/GenBank/DDBJ databases">
        <title>Genome insights into Plantactinospora sonchi sp. nov.</title>
        <authorList>
            <person name="Wang L."/>
        </authorList>
    </citation>
    <scope>NUCLEOTIDE SEQUENCE [LARGE SCALE GENOMIC DNA]</scope>
    <source>
        <strain evidence="3 4">NEAU-QY2</strain>
    </source>
</reference>
<evidence type="ECO:0000313" key="3">
    <source>
        <dbReference type="EMBL" id="MEE6262900.1"/>
    </source>
</evidence>
<evidence type="ECO:0000256" key="1">
    <source>
        <dbReference type="SAM" id="MobiDB-lite"/>
    </source>
</evidence>
<dbReference type="InterPro" id="IPR021005">
    <property type="entry name" value="Znf_CGNR"/>
</dbReference>
<dbReference type="Gene3D" id="1.10.3300.10">
    <property type="entry name" value="Jann2411-like domain"/>
    <property type="match status" value="1"/>
</dbReference>
<feature type="compositionally biased region" description="Basic residues" evidence="1">
    <location>
        <begin position="192"/>
        <end position="201"/>
    </location>
</feature>
<feature type="region of interest" description="Disordered" evidence="1">
    <location>
        <begin position="1"/>
        <end position="21"/>
    </location>
</feature>